<dbReference type="GO" id="GO:0030170">
    <property type="term" value="F:pyridoxal phosphate binding"/>
    <property type="evidence" value="ECO:0007669"/>
    <property type="project" value="InterPro"/>
</dbReference>
<dbReference type="PANTHER" id="PTHR43525">
    <property type="entry name" value="PROTEIN MALY"/>
    <property type="match status" value="1"/>
</dbReference>
<accession>A0A7W5DPG5</accession>
<dbReference type="InterPro" id="IPR027619">
    <property type="entry name" value="C-S_lyase_PatB-like"/>
</dbReference>
<name>A0A7W5DPG5_9PORP</name>
<evidence type="ECO:0000256" key="5">
    <source>
        <dbReference type="ARBA" id="ARBA00037974"/>
    </source>
</evidence>
<dbReference type="RefSeq" id="WP_183412243.1">
    <property type="nucleotide sequence ID" value="NZ_JACHYB010000001.1"/>
</dbReference>
<comment type="cofactor">
    <cofactor evidence="1">
        <name>pyridoxal 5'-phosphate</name>
        <dbReference type="ChEBI" id="CHEBI:597326"/>
    </cofactor>
</comment>
<dbReference type="EMBL" id="JACHYB010000001">
    <property type="protein sequence ID" value="MBB3186338.1"/>
    <property type="molecule type" value="Genomic_DNA"/>
</dbReference>
<dbReference type="EC" id="4.4.1.13" evidence="2"/>
<dbReference type="InterPro" id="IPR051798">
    <property type="entry name" value="Class-II_PLP-Dep_Aminotrans"/>
</dbReference>
<dbReference type="GO" id="GO:0047804">
    <property type="term" value="F:cysteine-S-conjugate beta-lyase activity"/>
    <property type="evidence" value="ECO:0007669"/>
    <property type="project" value="UniProtKB-EC"/>
</dbReference>
<dbReference type="SUPFAM" id="SSF53383">
    <property type="entry name" value="PLP-dependent transferases"/>
    <property type="match status" value="1"/>
</dbReference>
<dbReference type="NCBIfam" id="TIGR04350">
    <property type="entry name" value="C_S_lyase_PatB"/>
    <property type="match status" value="1"/>
</dbReference>
<sequence length="389" mass="43702">MDYNFDERIDRRGTNSVKYDLCRTLFGTDDIIPMWVADMDFRTPDFIIESLGKRCEHPVFGYTILPSSLLDAFCAWTQKRYSWEVHPSDVDFVPGIVTGINLAIQTFTKPGDKIIVQPPVYPPFFNAPKMNGRHVVWNSLKEVDGRFEMDFDALEKQIDNRTTMLILSNPHNPGGRVWSRETLQKLASLCYQKGVLIVSDEIHADMTYNTATHVPFSTVSGEAACNSIVFMSPSKAFNIPGIIGSFIVAPDKNLYRRFHNTLMQLDLHGNLFAYEAMQAAYHDGEEWLNQMIAYIQSNAGMVVSYFTKELPAVKAMMPESSFLVWIDFSELNLSDQALKQLLVEKAGIGLNEGISFGPGGAGHQRMNIGTPRSIVSEALQRISHAVKEG</sequence>
<gene>
    <name evidence="7" type="ORF">FHX64_000501</name>
</gene>
<evidence type="ECO:0000313" key="7">
    <source>
        <dbReference type="EMBL" id="MBB3186338.1"/>
    </source>
</evidence>
<evidence type="ECO:0000313" key="8">
    <source>
        <dbReference type="Proteomes" id="UP000544222"/>
    </source>
</evidence>
<dbReference type="PANTHER" id="PTHR43525:SF1">
    <property type="entry name" value="PROTEIN MALY"/>
    <property type="match status" value="1"/>
</dbReference>
<dbReference type="Proteomes" id="UP000544222">
    <property type="component" value="Unassembled WGS sequence"/>
</dbReference>
<comment type="caution">
    <text evidence="7">The sequence shown here is derived from an EMBL/GenBank/DDBJ whole genome shotgun (WGS) entry which is preliminary data.</text>
</comment>
<comment type="similarity">
    <text evidence="5">Belongs to the class-II pyridoxal-phosphate-dependent aminotransferase family. MalY/PatB cystathionine beta-lyase subfamily.</text>
</comment>
<dbReference type="InterPro" id="IPR015421">
    <property type="entry name" value="PyrdxlP-dep_Trfase_major"/>
</dbReference>
<keyword evidence="8" id="KW-1185">Reference proteome</keyword>
<evidence type="ECO:0000256" key="2">
    <source>
        <dbReference type="ARBA" id="ARBA00012224"/>
    </source>
</evidence>
<dbReference type="CDD" id="cd00609">
    <property type="entry name" value="AAT_like"/>
    <property type="match status" value="1"/>
</dbReference>
<organism evidence="7 8">
    <name type="scientific">Microbacter margulisiae</name>
    <dbReference type="NCBI Taxonomy" id="1350067"/>
    <lineage>
        <taxon>Bacteria</taxon>
        <taxon>Pseudomonadati</taxon>
        <taxon>Bacteroidota</taxon>
        <taxon>Bacteroidia</taxon>
        <taxon>Bacteroidales</taxon>
        <taxon>Porphyromonadaceae</taxon>
        <taxon>Microbacter</taxon>
    </lineage>
</organism>
<feature type="domain" description="Aminotransferase class I/classII large" evidence="6">
    <location>
        <begin position="67"/>
        <end position="382"/>
    </location>
</feature>
<reference evidence="7 8" key="1">
    <citation type="submission" date="2020-08" db="EMBL/GenBank/DDBJ databases">
        <title>Genomic Encyclopedia of Type Strains, Phase IV (KMG-IV): sequencing the most valuable type-strain genomes for metagenomic binning, comparative biology and taxonomic classification.</title>
        <authorList>
            <person name="Goeker M."/>
        </authorList>
    </citation>
    <scope>NUCLEOTIDE SEQUENCE [LARGE SCALE GENOMIC DNA]</scope>
    <source>
        <strain evidence="7 8">DSM 27471</strain>
    </source>
</reference>
<dbReference type="Gene3D" id="3.90.1150.10">
    <property type="entry name" value="Aspartate Aminotransferase, domain 1"/>
    <property type="match status" value="1"/>
</dbReference>
<dbReference type="InterPro" id="IPR015422">
    <property type="entry name" value="PyrdxlP-dep_Trfase_small"/>
</dbReference>
<dbReference type="AlphaFoldDB" id="A0A7W5DPG5"/>
<evidence type="ECO:0000256" key="3">
    <source>
        <dbReference type="ARBA" id="ARBA00022898"/>
    </source>
</evidence>
<evidence type="ECO:0000256" key="4">
    <source>
        <dbReference type="ARBA" id="ARBA00023239"/>
    </source>
</evidence>
<keyword evidence="4 7" id="KW-0456">Lyase</keyword>
<dbReference type="Gene3D" id="3.40.640.10">
    <property type="entry name" value="Type I PLP-dependent aspartate aminotransferase-like (Major domain)"/>
    <property type="match status" value="1"/>
</dbReference>
<protein>
    <recommendedName>
        <fullName evidence="2">cysteine-S-conjugate beta-lyase</fullName>
        <ecNumber evidence="2">4.4.1.13</ecNumber>
    </recommendedName>
</protein>
<evidence type="ECO:0000259" key="6">
    <source>
        <dbReference type="Pfam" id="PF00155"/>
    </source>
</evidence>
<proteinExistence type="inferred from homology"/>
<dbReference type="InterPro" id="IPR015424">
    <property type="entry name" value="PyrdxlP-dep_Trfase"/>
</dbReference>
<dbReference type="InterPro" id="IPR004839">
    <property type="entry name" value="Aminotransferase_I/II_large"/>
</dbReference>
<keyword evidence="3" id="KW-0663">Pyridoxal phosphate</keyword>
<dbReference type="Pfam" id="PF00155">
    <property type="entry name" value="Aminotran_1_2"/>
    <property type="match status" value="1"/>
</dbReference>
<evidence type="ECO:0000256" key="1">
    <source>
        <dbReference type="ARBA" id="ARBA00001933"/>
    </source>
</evidence>